<sequence>VAINVAAILTLIGLLVTGPLVVFGAYDAFRIVFPAPFADSRKDLPNYKQFDWAGQHFSDTKKVTSSYSDFVVWRLDPLSTETINIDESGLRHTVVPDTVSSYEIWMFGGSTMFGIGSNDANTIPSKLSNIAGVRVINYAQPGYHARQNLNELVSLYADQKKSPPAARTIMFYDGINDVLDKCRVENTGLGTEHEQQILSAVAIKGSSPRMVFMPALALIDQIKNAFDRRLYNSRYVCHGNPDRSDRIARSLVTDWSSAAAVARSNGDRFIAILQPVSFLSRTKLDHLDLFGDDWDEVARQYRAVYPAIRRYADQVDFEFHDLSGVFDHNEFIFIDYAHTSPNGNEYMAQALAEFLP</sequence>
<gene>
    <name evidence="1" type="ORF">METZ01_LOCUS135157</name>
</gene>
<dbReference type="SUPFAM" id="SSF52266">
    <property type="entry name" value="SGNH hydrolase"/>
    <property type="match status" value="1"/>
</dbReference>
<evidence type="ECO:0008006" key="2">
    <source>
        <dbReference type="Google" id="ProtNLM"/>
    </source>
</evidence>
<accession>A0A381Z0E5</accession>
<name>A0A381Z0E5_9ZZZZ</name>
<dbReference type="EMBL" id="UINC01019440">
    <property type="protein sequence ID" value="SVA82303.1"/>
    <property type="molecule type" value="Genomic_DNA"/>
</dbReference>
<evidence type="ECO:0000313" key="1">
    <source>
        <dbReference type="EMBL" id="SVA82303.1"/>
    </source>
</evidence>
<proteinExistence type="predicted"/>
<organism evidence="1">
    <name type="scientific">marine metagenome</name>
    <dbReference type="NCBI Taxonomy" id="408172"/>
    <lineage>
        <taxon>unclassified sequences</taxon>
        <taxon>metagenomes</taxon>
        <taxon>ecological metagenomes</taxon>
    </lineage>
</organism>
<reference evidence="1" key="1">
    <citation type="submission" date="2018-05" db="EMBL/GenBank/DDBJ databases">
        <authorList>
            <person name="Lanie J.A."/>
            <person name="Ng W.-L."/>
            <person name="Kazmierczak K.M."/>
            <person name="Andrzejewski T.M."/>
            <person name="Davidsen T.M."/>
            <person name="Wayne K.J."/>
            <person name="Tettelin H."/>
            <person name="Glass J.I."/>
            <person name="Rusch D."/>
            <person name="Podicherti R."/>
            <person name="Tsui H.-C.T."/>
            <person name="Winkler M.E."/>
        </authorList>
    </citation>
    <scope>NUCLEOTIDE SEQUENCE</scope>
</reference>
<feature type="non-terminal residue" evidence="1">
    <location>
        <position position="1"/>
    </location>
</feature>
<dbReference type="Gene3D" id="3.40.50.1110">
    <property type="entry name" value="SGNH hydrolase"/>
    <property type="match status" value="1"/>
</dbReference>
<protein>
    <recommendedName>
        <fullName evidence="2">SGNH hydrolase-type esterase domain-containing protein</fullName>
    </recommendedName>
</protein>
<dbReference type="InterPro" id="IPR036514">
    <property type="entry name" value="SGNH_hydro_sf"/>
</dbReference>
<dbReference type="AlphaFoldDB" id="A0A381Z0E5"/>